<name>A0A6B0Y4J4_9RHOB</name>
<protein>
    <recommendedName>
        <fullName evidence="2">Helix-turn-helix domain-containing protein</fullName>
    </recommendedName>
</protein>
<dbReference type="GO" id="GO:0003677">
    <property type="term" value="F:DNA binding"/>
    <property type="evidence" value="ECO:0007669"/>
    <property type="project" value="InterPro"/>
</dbReference>
<evidence type="ECO:0008006" key="2">
    <source>
        <dbReference type="Google" id="ProtNLM"/>
    </source>
</evidence>
<dbReference type="Gene3D" id="1.10.260.40">
    <property type="entry name" value="lambda repressor-like DNA-binding domains"/>
    <property type="match status" value="1"/>
</dbReference>
<reference evidence="1" key="1">
    <citation type="submission" date="2019-09" db="EMBL/GenBank/DDBJ databases">
        <title>Characterisation of the sponge microbiome using genome-centric metagenomics.</title>
        <authorList>
            <person name="Engelberts J.P."/>
            <person name="Robbins S.J."/>
            <person name="De Goeij J.M."/>
            <person name="Aranda M."/>
            <person name="Bell S.C."/>
            <person name="Webster N.S."/>
        </authorList>
    </citation>
    <scope>NUCLEOTIDE SEQUENCE</scope>
    <source>
        <strain evidence="1">SB0664_bin_43</strain>
    </source>
</reference>
<gene>
    <name evidence="1" type="ORF">F4Y60_12650</name>
</gene>
<dbReference type="SUPFAM" id="SSF47413">
    <property type="entry name" value="lambda repressor-like DNA-binding domains"/>
    <property type="match status" value="1"/>
</dbReference>
<organism evidence="1">
    <name type="scientific">Boseongicola sp. SB0664_bin_43</name>
    <dbReference type="NCBI Taxonomy" id="2604844"/>
    <lineage>
        <taxon>Bacteria</taxon>
        <taxon>Pseudomonadati</taxon>
        <taxon>Pseudomonadota</taxon>
        <taxon>Alphaproteobacteria</taxon>
        <taxon>Rhodobacterales</taxon>
        <taxon>Paracoccaceae</taxon>
        <taxon>Boseongicola</taxon>
    </lineage>
</organism>
<dbReference type="EMBL" id="VXRY01000520">
    <property type="protein sequence ID" value="MXY34907.1"/>
    <property type="molecule type" value="Genomic_DNA"/>
</dbReference>
<dbReference type="InterPro" id="IPR010982">
    <property type="entry name" value="Lambda_DNA-bd_dom_sf"/>
</dbReference>
<sequence length="70" mass="7696">MTGNELREAHRKLGLSANGAARLFQVSSGRTVRRWWSGERDVPGPVIVLTRALMESPSVRGFFGLVIDEG</sequence>
<dbReference type="AlphaFoldDB" id="A0A6B0Y4J4"/>
<accession>A0A6B0Y4J4</accession>
<proteinExistence type="predicted"/>
<evidence type="ECO:0000313" key="1">
    <source>
        <dbReference type="EMBL" id="MXY34907.1"/>
    </source>
</evidence>
<comment type="caution">
    <text evidence="1">The sequence shown here is derived from an EMBL/GenBank/DDBJ whole genome shotgun (WGS) entry which is preliminary data.</text>
</comment>